<dbReference type="SUPFAM" id="SSF47473">
    <property type="entry name" value="EF-hand"/>
    <property type="match status" value="1"/>
</dbReference>
<dbReference type="Pfam" id="PF13499">
    <property type="entry name" value="EF-hand_7"/>
    <property type="match status" value="2"/>
</dbReference>
<dbReference type="GO" id="GO:0005509">
    <property type="term" value="F:calcium ion binding"/>
    <property type="evidence" value="ECO:0007669"/>
    <property type="project" value="InterPro"/>
</dbReference>
<evidence type="ECO:0000256" key="3">
    <source>
        <dbReference type="ARBA" id="ARBA00022837"/>
    </source>
</evidence>
<dbReference type="CDD" id="cd00051">
    <property type="entry name" value="EFh"/>
    <property type="match status" value="2"/>
</dbReference>
<dbReference type="EMBL" id="JBBNAF010000005">
    <property type="protein sequence ID" value="KAK9143673.1"/>
    <property type="molecule type" value="Genomic_DNA"/>
</dbReference>
<keyword evidence="1" id="KW-0479">Metal-binding</keyword>
<comment type="caution">
    <text evidence="5">The sequence shown here is derived from an EMBL/GenBank/DDBJ whole genome shotgun (WGS) entry which is preliminary data.</text>
</comment>
<organism evidence="5 6">
    <name type="scientific">Stephania yunnanensis</name>
    <dbReference type="NCBI Taxonomy" id="152371"/>
    <lineage>
        <taxon>Eukaryota</taxon>
        <taxon>Viridiplantae</taxon>
        <taxon>Streptophyta</taxon>
        <taxon>Embryophyta</taxon>
        <taxon>Tracheophyta</taxon>
        <taxon>Spermatophyta</taxon>
        <taxon>Magnoliopsida</taxon>
        <taxon>Ranunculales</taxon>
        <taxon>Menispermaceae</taxon>
        <taxon>Menispermoideae</taxon>
        <taxon>Cissampelideae</taxon>
        <taxon>Stephania</taxon>
    </lineage>
</organism>
<dbReference type="Proteomes" id="UP001420932">
    <property type="component" value="Unassembled WGS sequence"/>
</dbReference>
<evidence type="ECO:0000256" key="2">
    <source>
        <dbReference type="ARBA" id="ARBA00022737"/>
    </source>
</evidence>
<dbReference type="Gene3D" id="1.10.238.10">
    <property type="entry name" value="EF-hand"/>
    <property type="match status" value="2"/>
</dbReference>
<dbReference type="FunFam" id="1.10.238.10:FF:000001">
    <property type="entry name" value="Calmodulin 1"/>
    <property type="match status" value="1"/>
</dbReference>
<proteinExistence type="predicted"/>
<keyword evidence="6" id="KW-1185">Reference proteome</keyword>
<dbReference type="InterPro" id="IPR011992">
    <property type="entry name" value="EF-hand-dom_pair"/>
</dbReference>
<evidence type="ECO:0000256" key="1">
    <source>
        <dbReference type="ARBA" id="ARBA00022723"/>
    </source>
</evidence>
<evidence type="ECO:0000259" key="4">
    <source>
        <dbReference type="PROSITE" id="PS50222"/>
    </source>
</evidence>
<protein>
    <recommendedName>
        <fullName evidence="4">EF-hand domain-containing protein</fullName>
    </recommendedName>
</protein>
<accession>A0AAP0K226</accession>
<name>A0AAP0K226_9MAGN</name>
<dbReference type="PROSITE" id="PS00018">
    <property type="entry name" value="EF_HAND_1"/>
    <property type="match status" value="3"/>
</dbReference>
<dbReference type="InterPro" id="IPR002048">
    <property type="entry name" value="EF_hand_dom"/>
</dbReference>
<keyword evidence="3" id="KW-0106">Calcium</keyword>
<feature type="domain" description="EF-hand" evidence="4">
    <location>
        <begin position="153"/>
        <end position="188"/>
    </location>
</feature>
<evidence type="ECO:0000313" key="5">
    <source>
        <dbReference type="EMBL" id="KAK9143673.1"/>
    </source>
</evidence>
<evidence type="ECO:0000313" key="6">
    <source>
        <dbReference type="Proteomes" id="UP001420932"/>
    </source>
</evidence>
<dbReference type="InterPro" id="IPR018247">
    <property type="entry name" value="EF_Hand_1_Ca_BS"/>
</dbReference>
<dbReference type="PANTHER" id="PTHR10891">
    <property type="entry name" value="EF-HAND CALCIUM-BINDING DOMAIN CONTAINING PROTEIN"/>
    <property type="match status" value="1"/>
</dbReference>
<keyword evidence="2" id="KW-0677">Repeat</keyword>
<gene>
    <name evidence="5" type="ORF">Syun_013073</name>
</gene>
<dbReference type="PROSITE" id="PS50222">
    <property type="entry name" value="EF_HAND_2"/>
    <property type="match status" value="3"/>
</dbReference>
<dbReference type="InterPro" id="IPR039647">
    <property type="entry name" value="EF_hand_pair_protein_CML-like"/>
</dbReference>
<reference evidence="5 6" key="1">
    <citation type="submission" date="2024-01" db="EMBL/GenBank/DDBJ databases">
        <title>Genome assemblies of Stephania.</title>
        <authorList>
            <person name="Yang L."/>
        </authorList>
    </citation>
    <scope>NUCLEOTIDE SEQUENCE [LARGE SCALE GENOMIC DNA]</scope>
    <source>
        <strain evidence="5">YNDBR</strain>
        <tissue evidence="5">Leaf</tissue>
    </source>
</reference>
<dbReference type="SMART" id="SM00054">
    <property type="entry name" value="EFh"/>
    <property type="match status" value="4"/>
</dbReference>
<feature type="domain" description="EF-hand" evidence="4">
    <location>
        <begin position="46"/>
        <end position="81"/>
    </location>
</feature>
<feature type="domain" description="EF-hand" evidence="4">
    <location>
        <begin position="116"/>
        <end position="151"/>
    </location>
</feature>
<sequence>MERLWRWVSKCAHQIKFKALPKKGKPKKTILSNGFDWIASSFTSMEVSTQLKQVFKLIDANGDGKISPIELGEVLLCLGHERGRAAEEAEGMVSEVDCNGDGFIDLDEFMEVVGGGKNDELMDAFMVFDCDKNGFISAKELRRVLVSLGHDKCTLKECKLMIRGVDRDGDGKVGFEEFRSMMMGFGALGGSSSDHTLEAQKSGL</sequence>
<dbReference type="AlphaFoldDB" id="A0AAP0K226"/>